<dbReference type="InterPro" id="IPR018771">
    <property type="entry name" value="PocR_dom"/>
</dbReference>
<dbReference type="EMBL" id="CP001785">
    <property type="protein sequence ID" value="ACX52312.1"/>
    <property type="molecule type" value="Genomic_DNA"/>
</dbReference>
<sequence>MQYYEALKQVDLQRLQDSMSQALGLKAVITYPDGQPLTKISNPCPFCTLLNANPEGRARCAASRVISARAATDAGKMVLSTCYAGLVYLAVPLQVAEEVVAVLVGGGVVLKPLAEEAVAELARKTGIDREELLAAAKTIPVWAEGRLWAAMEMIQAVTETVAQLLYTRQELQKKVDELTTLFEFSKAVSGSLQVAEVARKALQAVLELTGATSGSVIMLQEAAPGVPLEPEVAATLEPSSNLKAIPSGEIIAAVRREAIAAHFESRPGGDTSEEKRPAVAVPLTVGGKVTGVLTLAGKPGGQRFTEEEATFLATLGTVLGLALENARLFQKVQERAAMLERLIEVGQVLSSHLDVDQVLESVLASVRDLLGAQWCLLRLLDEETGELVLRASLGISPELQKEIVRVRPEGNLLGKVLQTGKPVIVGDLATSEPDMRPPHYAAEMRSLISVPVRVGKKILGTLTVCHPTPHHWKEEEVGYLATIASQTGLALENARLYSSLREYYLSIVQALVAALEARDVYTKGHSVRVAKWARSCARILGLSAEEQEQVYLAGLLHDLGKIGVREDILLKAGPLTPEERKEMQRHPEIGARILEPARFPAEVILAVRHHHEDYGGGGYPAGLQGEEIPLLARIIRVADAYDAMTSARPYRKALTPEKAREELKRCAGRQFDPRVVDAFLRIPQEEMEDVSGGGGTLLDLLGEILFLLRRPHKQSSRLG</sequence>
<dbReference type="CDD" id="cd00077">
    <property type="entry name" value="HDc"/>
    <property type="match status" value="1"/>
</dbReference>
<dbReference type="Gene3D" id="1.10.3210.10">
    <property type="entry name" value="Hypothetical protein af1432"/>
    <property type="match status" value="1"/>
</dbReference>
<dbReference type="InterPro" id="IPR029016">
    <property type="entry name" value="GAF-like_dom_sf"/>
</dbReference>
<dbReference type="InterPro" id="IPR003607">
    <property type="entry name" value="HD/PDEase_dom"/>
</dbReference>
<keyword evidence="4" id="KW-1185">Reference proteome</keyword>
<evidence type="ECO:0000313" key="3">
    <source>
        <dbReference type="EMBL" id="ACX52312.1"/>
    </source>
</evidence>
<dbReference type="Proteomes" id="UP000002620">
    <property type="component" value="Chromosome"/>
</dbReference>
<evidence type="ECO:0000259" key="1">
    <source>
        <dbReference type="PROSITE" id="PS51831"/>
    </source>
</evidence>
<dbReference type="SUPFAM" id="SSF55781">
    <property type="entry name" value="GAF domain-like"/>
    <property type="match status" value="2"/>
</dbReference>
<accession>C9R7N3</accession>
<feature type="domain" description="HD-GYP" evidence="2">
    <location>
        <begin position="500"/>
        <end position="695"/>
    </location>
</feature>
<dbReference type="eggNOG" id="COG2203">
    <property type="taxonomic scope" value="Bacteria"/>
</dbReference>
<protein>
    <submittedName>
        <fullName evidence="3">Metal dependent phosphohydrolase</fullName>
    </submittedName>
</protein>
<dbReference type="eggNOG" id="COG4936">
    <property type="taxonomic scope" value="Bacteria"/>
</dbReference>
<dbReference type="InterPro" id="IPR006675">
    <property type="entry name" value="HDIG_dom"/>
</dbReference>
<dbReference type="SUPFAM" id="SSF109604">
    <property type="entry name" value="HD-domain/PDEase-like"/>
    <property type="match status" value="1"/>
</dbReference>
<organism evidence="3 4">
    <name type="scientific">Ammonifex degensii (strain DSM 10501 / KC4)</name>
    <dbReference type="NCBI Taxonomy" id="429009"/>
    <lineage>
        <taxon>Bacteria</taxon>
        <taxon>Bacillati</taxon>
        <taxon>Bacillota</taxon>
        <taxon>Clostridia</taxon>
        <taxon>Thermoanaerobacterales</taxon>
        <taxon>Thermoanaerobacteraceae</taxon>
        <taxon>Ammonifex</taxon>
    </lineage>
</organism>
<dbReference type="InterPro" id="IPR006674">
    <property type="entry name" value="HD_domain"/>
</dbReference>
<dbReference type="Pfam" id="PF13185">
    <property type="entry name" value="GAF_2"/>
    <property type="match status" value="2"/>
</dbReference>
<evidence type="ECO:0000313" key="4">
    <source>
        <dbReference type="Proteomes" id="UP000002620"/>
    </source>
</evidence>
<evidence type="ECO:0000259" key="2">
    <source>
        <dbReference type="PROSITE" id="PS51832"/>
    </source>
</evidence>
<gene>
    <name evidence="3" type="ordered locus">Adeg_1201</name>
</gene>
<dbReference type="AlphaFoldDB" id="C9R7N3"/>
<dbReference type="NCBIfam" id="TIGR00277">
    <property type="entry name" value="HDIG"/>
    <property type="match status" value="1"/>
</dbReference>
<dbReference type="Pfam" id="PF10114">
    <property type="entry name" value="PocR"/>
    <property type="match status" value="1"/>
</dbReference>
<dbReference type="SMART" id="SM00471">
    <property type="entry name" value="HDc"/>
    <property type="match status" value="1"/>
</dbReference>
<dbReference type="Pfam" id="PF13487">
    <property type="entry name" value="HD_5"/>
    <property type="match status" value="1"/>
</dbReference>
<dbReference type="HOGENOM" id="CLU_023443_0_0_9"/>
<dbReference type="PANTHER" id="PTHR43155:SF2">
    <property type="entry name" value="CYCLIC DI-GMP PHOSPHODIESTERASE PA4108"/>
    <property type="match status" value="1"/>
</dbReference>
<dbReference type="SMART" id="SM00065">
    <property type="entry name" value="GAF"/>
    <property type="match status" value="2"/>
</dbReference>
<dbReference type="STRING" id="429009.Adeg_1201"/>
<dbReference type="Gene3D" id="3.30.450.40">
    <property type="match status" value="2"/>
</dbReference>
<proteinExistence type="predicted"/>
<name>C9R7N3_AMMDK</name>
<dbReference type="KEGG" id="adg:Adeg_1201"/>
<dbReference type="PROSITE" id="PS51831">
    <property type="entry name" value="HD"/>
    <property type="match status" value="1"/>
</dbReference>
<dbReference type="InterPro" id="IPR037522">
    <property type="entry name" value="HD_GYP_dom"/>
</dbReference>
<dbReference type="PANTHER" id="PTHR43155">
    <property type="entry name" value="CYCLIC DI-GMP PHOSPHODIESTERASE PA4108-RELATED"/>
    <property type="match status" value="1"/>
</dbReference>
<dbReference type="eggNOG" id="COG2206">
    <property type="taxonomic scope" value="Bacteria"/>
</dbReference>
<dbReference type="PROSITE" id="PS51832">
    <property type="entry name" value="HD_GYP"/>
    <property type="match status" value="1"/>
</dbReference>
<reference evidence="3 4" key="1">
    <citation type="submission" date="2009-10" db="EMBL/GenBank/DDBJ databases">
        <title>Complete sequence of chromosome of Ammonifex degensii KC4.</title>
        <authorList>
            <consortium name="US DOE Joint Genome Institute"/>
            <person name="Kerfeld C."/>
            <person name="Goodner B."/>
            <person name="Huber H."/>
            <person name="Stetter K."/>
            <person name="Lucas S."/>
            <person name="Copeland A."/>
            <person name="Lapidus A."/>
            <person name="Glavina del Rio T."/>
            <person name="Dalin E."/>
            <person name="Tice H."/>
            <person name="Bruce D."/>
            <person name="Goodwin L."/>
            <person name="Pitluck S."/>
            <person name="Saunders E."/>
            <person name="Brettin T."/>
            <person name="Detter J.C."/>
            <person name="Han C."/>
            <person name="Larimer F."/>
            <person name="Land M."/>
            <person name="Hauser L."/>
            <person name="Kyrpides N."/>
            <person name="Ovchinnikova G."/>
            <person name="Richardson P."/>
        </authorList>
    </citation>
    <scope>NUCLEOTIDE SEQUENCE [LARGE SCALE GENOMIC DNA]</scope>
    <source>
        <strain evidence="4">DSM 10501 / KC4</strain>
    </source>
</reference>
<feature type="domain" description="HD" evidence="1">
    <location>
        <begin position="522"/>
        <end position="644"/>
    </location>
</feature>
<dbReference type="InterPro" id="IPR003018">
    <property type="entry name" value="GAF"/>
</dbReference>